<reference evidence="1 2" key="1">
    <citation type="submission" date="2019-05" db="EMBL/GenBank/DDBJ databases">
        <title>Verrucobacter flavum gen. nov., sp. nov. a new member of the family Verrucomicrobiaceae.</title>
        <authorList>
            <person name="Szuroczki S."/>
            <person name="Abbaszade G."/>
            <person name="Szabo A."/>
            <person name="Felfoldi T."/>
            <person name="Schumann P."/>
            <person name="Boka K."/>
            <person name="Keki Z."/>
            <person name="Toumi M."/>
            <person name="Toth E."/>
        </authorList>
    </citation>
    <scope>NUCLEOTIDE SEQUENCE [LARGE SCALE GENOMIC DNA]</scope>
    <source>
        <strain evidence="1 2">MG-N-17</strain>
    </source>
</reference>
<comment type="caution">
    <text evidence="1">The sequence shown here is derived from an EMBL/GenBank/DDBJ whole genome shotgun (WGS) entry which is preliminary data.</text>
</comment>
<dbReference type="Proteomes" id="UP000306196">
    <property type="component" value="Unassembled WGS sequence"/>
</dbReference>
<evidence type="ECO:0000313" key="2">
    <source>
        <dbReference type="Proteomes" id="UP000306196"/>
    </source>
</evidence>
<name>A0A5R8K8L8_9BACT</name>
<accession>A0A5R8K8L8</accession>
<dbReference type="EMBL" id="VAUV01000021">
    <property type="protein sequence ID" value="TLD68653.1"/>
    <property type="molecule type" value="Genomic_DNA"/>
</dbReference>
<sequence>MPQAQQRYLFEVFTPDELRQHCAPLTIFRYVRAIGGHANDTDELLAVFPYQDPDELLQKLQLLQIPVIHHPTSKPPPQPQPGVSYRIDEYQKTFPSLIPNTQWIEQPKWTTLHGEKVFIWCGPNTLRITLNEQPFVTPSDFTKATRLEAHLSPFAQALPHLDPPIDHWRCICPQHHPDLF</sequence>
<evidence type="ECO:0000313" key="1">
    <source>
        <dbReference type="EMBL" id="TLD68653.1"/>
    </source>
</evidence>
<organism evidence="1 2">
    <name type="scientific">Phragmitibacter flavus</name>
    <dbReference type="NCBI Taxonomy" id="2576071"/>
    <lineage>
        <taxon>Bacteria</taxon>
        <taxon>Pseudomonadati</taxon>
        <taxon>Verrucomicrobiota</taxon>
        <taxon>Verrucomicrobiia</taxon>
        <taxon>Verrucomicrobiales</taxon>
        <taxon>Verrucomicrobiaceae</taxon>
        <taxon>Phragmitibacter</taxon>
    </lineage>
</organism>
<proteinExistence type="predicted"/>
<dbReference type="RefSeq" id="WP_138088407.1">
    <property type="nucleotide sequence ID" value="NZ_VAUV01000021.1"/>
</dbReference>
<dbReference type="AlphaFoldDB" id="A0A5R8K8L8"/>
<protein>
    <submittedName>
        <fullName evidence="1">Uncharacterized protein</fullName>
    </submittedName>
</protein>
<dbReference type="OrthoDB" id="8443654at2"/>
<keyword evidence="2" id="KW-1185">Reference proteome</keyword>
<gene>
    <name evidence="1" type="ORF">FEM03_21680</name>
</gene>